<dbReference type="Pfam" id="PF25637">
    <property type="entry name" value="DUF7942"/>
    <property type="match status" value="1"/>
</dbReference>
<feature type="transmembrane region" description="Helical" evidence="1">
    <location>
        <begin position="53"/>
        <end position="73"/>
    </location>
</feature>
<dbReference type="InterPro" id="IPR057702">
    <property type="entry name" value="DUF7942"/>
</dbReference>
<keyword evidence="1" id="KW-0812">Transmembrane</keyword>
<keyword evidence="1" id="KW-0472">Membrane</keyword>
<reference evidence="2 3" key="1">
    <citation type="submission" date="2021-03" db="EMBL/GenBank/DDBJ databases">
        <authorList>
            <person name="Kanchanasin P."/>
            <person name="Saeng-In P."/>
            <person name="Phongsopitanun W."/>
            <person name="Yuki M."/>
            <person name="Kudo T."/>
            <person name="Ohkuma M."/>
            <person name="Tanasupawat S."/>
        </authorList>
    </citation>
    <scope>NUCLEOTIDE SEQUENCE [LARGE SCALE GENOMIC DNA]</scope>
    <source>
        <strain evidence="2 3">L46</strain>
    </source>
</reference>
<evidence type="ECO:0000313" key="2">
    <source>
        <dbReference type="EMBL" id="MBO2444235.1"/>
    </source>
</evidence>
<evidence type="ECO:0000313" key="3">
    <source>
        <dbReference type="Proteomes" id="UP000666915"/>
    </source>
</evidence>
<dbReference type="EMBL" id="JAGEOK010000043">
    <property type="protein sequence ID" value="MBO2444235.1"/>
    <property type="molecule type" value="Genomic_DNA"/>
</dbReference>
<proteinExistence type="predicted"/>
<keyword evidence="3" id="KW-1185">Reference proteome</keyword>
<dbReference type="RefSeq" id="WP_208272529.1">
    <property type="nucleotide sequence ID" value="NZ_BAAAGM010000028.1"/>
</dbReference>
<dbReference type="Proteomes" id="UP000666915">
    <property type="component" value="Unassembled WGS sequence"/>
</dbReference>
<organism evidence="2 3">
    <name type="scientific">Actinomadura nitritigenes</name>
    <dbReference type="NCBI Taxonomy" id="134602"/>
    <lineage>
        <taxon>Bacteria</taxon>
        <taxon>Bacillati</taxon>
        <taxon>Actinomycetota</taxon>
        <taxon>Actinomycetes</taxon>
        <taxon>Streptosporangiales</taxon>
        <taxon>Thermomonosporaceae</taxon>
        <taxon>Actinomadura</taxon>
    </lineage>
</organism>
<protein>
    <recommendedName>
        <fullName evidence="4">Integral membrane protein</fullName>
    </recommendedName>
</protein>
<dbReference type="NCBIfam" id="NF046119">
    <property type="entry name" value="memb_SCO4225"/>
    <property type="match status" value="1"/>
</dbReference>
<accession>A0ABS3RDF0</accession>
<keyword evidence="1" id="KW-1133">Transmembrane helix</keyword>
<gene>
    <name evidence="2" type="ORF">J4557_42615</name>
</gene>
<feature type="transmembrane region" description="Helical" evidence="1">
    <location>
        <begin position="85"/>
        <end position="104"/>
    </location>
</feature>
<name>A0ABS3RDF0_9ACTN</name>
<evidence type="ECO:0000256" key="1">
    <source>
        <dbReference type="SAM" id="Phobius"/>
    </source>
</evidence>
<evidence type="ECO:0008006" key="4">
    <source>
        <dbReference type="Google" id="ProtNLM"/>
    </source>
</evidence>
<sequence>MFSFSARAPRSPRPPRSTVERVRLAVAVAYAAAVIAATGVVIGADLFADDPGFIGVPLIMITSPLSMAGFYLLDQLGEMPQALGAVMFYVVTTGAGALQTWLLWPGRPRRRTAGKAPSA</sequence>
<comment type="caution">
    <text evidence="2">The sequence shown here is derived from an EMBL/GenBank/DDBJ whole genome shotgun (WGS) entry which is preliminary data.</text>
</comment>